<dbReference type="GO" id="GO:0016491">
    <property type="term" value="F:oxidoreductase activity"/>
    <property type="evidence" value="ECO:0007669"/>
    <property type="project" value="UniProtKB-KW"/>
</dbReference>
<keyword evidence="3" id="KW-0560">Oxidoreductase</keyword>
<dbReference type="CDD" id="cd13844">
    <property type="entry name" value="CuRO_1_BOD_CotA_like"/>
    <property type="match status" value="1"/>
</dbReference>
<feature type="domain" description="Plastocyanin-like" evidence="5">
    <location>
        <begin position="81"/>
        <end position="114"/>
    </location>
</feature>
<dbReference type="GO" id="GO:0005507">
    <property type="term" value="F:copper ion binding"/>
    <property type="evidence" value="ECO:0007669"/>
    <property type="project" value="InterPro"/>
</dbReference>
<reference evidence="6" key="2">
    <citation type="submission" date="2020-09" db="EMBL/GenBank/DDBJ databases">
        <authorList>
            <person name="Sun Q."/>
            <person name="Ohkuma M."/>
        </authorList>
    </citation>
    <scope>NUCLEOTIDE SEQUENCE</scope>
    <source>
        <strain evidence="6">JCM 3313</strain>
    </source>
</reference>
<dbReference type="Pfam" id="PF07731">
    <property type="entry name" value="Cu-oxidase_2"/>
    <property type="match status" value="1"/>
</dbReference>
<evidence type="ECO:0000256" key="2">
    <source>
        <dbReference type="ARBA" id="ARBA00022723"/>
    </source>
</evidence>
<proteinExistence type="inferred from homology"/>
<comment type="caution">
    <text evidence="6">The sequence shown here is derived from an EMBL/GenBank/DDBJ whole genome shotgun (WGS) entry which is preliminary data.</text>
</comment>
<dbReference type="Pfam" id="PF07732">
    <property type="entry name" value="Cu-oxidase_3"/>
    <property type="match status" value="2"/>
</dbReference>
<dbReference type="PROSITE" id="PS00079">
    <property type="entry name" value="MULTICOPPER_OXIDASE1"/>
    <property type="match status" value="1"/>
</dbReference>
<dbReference type="PROSITE" id="PS00080">
    <property type="entry name" value="MULTICOPPER_OXIDASE2"/>
    <property type="match status" value="1"/>
</dbReference>
<dbReference type="InterPro" id="IPR002355">
    <property type="entry name" value="Cu_oxidase_Cu_BS"/>
</dbReference>
<dbReference type="PANTHER" id="PTHR48267:SF1">
    <property type="entry name" value="BILIRUBIN OXIDASE"/>
    <property type="match status" value="1"/>
</dbReference>
<dbReference type="InterPro" id="IPR011706">
    <property type="entry name" value="Cu-oxidase_C"/>
</dbReference>
<dbReference type="EMBL" id="BMRG01000010">
    <property type="protein sequence ID" value="GGP68891.1"/>
    <property type="molecule type" value="Genomic_DNA"/>
</dbReference>
<keyword evidence="7" id="KW-1185">Reference proteome</keyword>
<organism evidence="6 7">
    <name type="scientific">Saccharothrix coeruleofusca</name>
    <dbReference type="NCBI Taxonomy" id="33919"/>
    <lineage>
        <taxon>Bacteria</taxon>
        <taxon>Bacillati</taxon>
        <taxon>Actinomycetota</taxon>
        <taxon>Actinomycetes</taxon>
        <taxon>Pseudonocardiales</taxon>
        <taxon>Pseudonocardiaceae</taxon>
        <taxon>Saccharothrix</taxon>
    </lineage>
</organism>
<comment type="similarity">
    <text evidence="1">Belongs to the multicopper oxidase family.</text>
</comment>
<evidence type="ECO:0000256" key="1">
    <source>
        <dbReference type="ARBA" id="ARBA00010609"/>
    </source>
</evidence>
<evidence type="ECO:0000256" key="3">
    <source>
        <dbReference type="ARBA" id="ARBA00023002"/>
    </source>
</evidence>
<dbReference type="SUPFAM" id="SSF49503">
    <property type="entry name" value="Cupredoxins"/>
    <property type="match status" value="2"/>
</dbReference>
<evidence type="ECO:0000259" key="4">
    <source>
        <dbReference type="Pfam" id="PF07731"/>
    </source>
</evidence>
<feature type="domain" description="Plastocyanin-like" evidence="4">
    <location>
        <begin position="485"/>
        <end position="617"/>
    </location>
</feature>
<feature type="domain" description="Plastocyanin-like" evidence="5">
    <location>
        <begin position="161"/>
        <end position="229"/>
    </location>
</feature>
<dbReference type="AlphaFoldDB" id="A0A918EG44"/>
<evidence type="ECO:0000313" key="6">
    <source>
        <dbReference type="EMBL" id="GGP68891.1"/>
    </source>
</evidence>
<dbReference type="InterPro" id="IPR011707">
    <property type="entry name" value="Cu-oxidase-like_N"/>
</dbReference>
<dbReference type="InterPro" id="IPR045087">
    <property type="entry name" value="Cu-oxidase_fam"/>
</dbReference>
<sequence>MGETDAPHRLRAVARHDAARGIHMTELVSRALPAAEGPTFGLTKFLDPLRVPPVIRPHSWWHQDALTVTTVRATTQLHSQLPPTEVWAYDGHFPGPTIEVRRGRQLRVSWTNGTEGKIPLIAVQAPIASAPQNNPGFRNPDGSLPDGVSLIDGVADLPSWNVVHLHGALTGGGNDGWAHNAVLKDLSQLAEYPNRQQSTTLWYHDHAMAITRFNVHAGLAGVYLIRDEEEARLNLPSGEQEVPLLITDRNLDTDASGALTGQLLYKVPFVTAPDGTQLHLPFTGPFTLVNGVIWPHMEVETRWYRFRVVNASNARFYQLHLVDDATGESLDHAVHQIGTDGGLLPRPAALPAGGLVVAPAERADLLIDFTKLRGRRVRLTNAHRSAAPEPDIMQFRVENRDRNDRFRLPARLSTSYVRLHHGTTVPEDHDHVFIALVPPGTAGEGHPQMWELHEIEEPPQLPAEGIIQLTDPATGQVRTFERVASLFDDTTSIFINHDRWAVWNFIHLGGPTHPMHVHMSQFQALNRTKYALDPNTGNVAGFDLATGGTPAPLPLPGPGTPLTPQEEGWKDTFQVAAGEWLSIAGHFGGATGDFMYHCHILDHEDEGMMRPFVVMPAEAARFHIHRFGGHPHHGAAAGEARDSGDVL</sequence>
<reference evidence="6" key="1">
    <citation type="journal article" date="2014" name="Int. J. Syst. Evol. Microbiol.">
        <title>Complete genome sequence of Corynebacterium casei LMG S-19264T (=DSM 44701T), isolated from a smear-ripened cheese.</title>
        <authorList>
            <consortium name="US DOE Joint Genome Institute (JGI-PGF)"/>
            <person name="Walter F."/>
            <person name="Albersmeier A."/>
            <person name="Kalinowski J."/>
            <person name="Ruckert C."/>
        </authorList>
    </citation>
    <scope>NUCLEOTIDE SEQUENCE</scope>
    <source>
        <strain evidence="6">JCM 3313</strain>
    </source>
</reference>
<protein>
    <submittedName>
        <fullName evidence="6">Multicopper oxidase</fullName>
    </submittedName>
</protein>
<dbReference type="InterPro" id="IPR033138">
    <property type="entry name" value="Cu_oxidase_CS"/>
</dbReference>
<dbReference type="PANTHER" id="PTHR48267">
    <property type="entry name" value="CUPREDOXIN SUPERFAMILY PROTEIN"/>
    <property type="match status" value="1"/>
</dbReference>
<evidence type="ECO:0000259" key="5">
    <source>
        <dbReference type="Pfam" id="PF07732"/>
    </source>
</evidence>
<keyword evidence="2" id="KW-0479">Metal-binding</keyword>
<accession>A0A918EG44</accession>
<name>A0A918EG44_9PSEU</name>
<evidence type="ECO:0000313" key="7">
    <source>
        <dbReference type="Proteomes" id="UP000639606"/>
    </source>
</evidence>
<dbReference type="Proteomes" id="UP000639606">
    <property type="component" value="Unassembled WGS sequence"/>
</dbReference>
<gene>
    <name evidence="6" type="primary">cotA</name>
    <name evidence="6" type="ORF">GCM10010185_47350</name>
</gene>
<dbReference type="Gene3D" id="2.60.40.420">
    <property type="entry name" value="Cupredoxins - blue copper proteins"/>
    <property type="match status" value="3"/>
</dbReference>
<dbReference type="InterPro" id="IPR008972">
    <property type="entry name" value="Cupredoxin"/>
</dbReference>